<dbReference type="RefSeq" id="WP_163797454.1">
    <property type="nucleotide sequence ID" value="NZ_AP022588.1"/>
</dbReference>
<name>A0A7I7QQ98_9MYCO</name>
<dbReference type="AlphaFoldDB" id="A0A7I7QQ98"/>
<dbReference type="EMBL" id="AP022588">
    <property type="protein sequence ID" value="BBY28558.1"/>
    <property type="molecule type" value="Genomic_DNA"/>
</dbReference>
<proteinExistence type="predicted"/>
<dbReference type="PROSITE" id="PS51257">
    <property type="entry name" value="PROKAR_LIPOPROTEIN"/>
    <property type="match status" value="1"/>
</dbReference>
<keyword evidence="2" id="KW-1185">Reference proteome</keyword>
<evidence type="ECO:0000313" key="2">
    <source>
        <dbReference type="Proteomes" id="UP000467193"/>
    </source>
</evidence>
<evidence type="ECO:0000313" key="1">
    <source>
        <dbReference type="EMBL" id="BBY28558.1"/>
    </source>
</evidence>
<dbReference type="KEGG" id="msei:MSEDJ_26540"/>
<protein>
    <submittedName>
        <fullName evidence="1">Uncharacterized protein</fullName>
    </submittedName>
</protein>
<organism evidence="1 2">
    <name type="scientific">Mycolicibacterium sediminis</name>
    <dbReference type="NCBI Taxonomy" id="1286180"/>
    <lineage>
        <taxon>Bacteria</taxon>
        <taxon>Bacillati</taxon>
        <taxon>Actinomycetota</taxon>
        <taxon>Actinomycetes</taxon>
        <taxon>Mycobacteriales</taxon>
        <taxon>Mycobacteriaceae</taxon>
        <taxon>Mycolicibacterium</taxon>
    </lineage>
</organism>
<accession>A0A7I7QQ98</accession>
<reference evidence="1 2" key="1">
    <citation type="journal article" date="2019" name="Emerg. Microbes Infect.">
        <title>Comprehensive subspecies identification of 175 nontuberculous mycobacteria species based on 7547 genomic profiles.</title>
        <authorList>
            <person name="Matsumoto Y."/>
            <person name="Kinjo T."/>
            <person name="Motooka D."/>
            <person name="Nabeya D."/>
            <person name="Jung N."/>
            <person name="Uechi K."/>
            <person name="Horii T."/>
            <person name="Iida T."/>
            <person name="Fujita J."/>
            <person name="Nakamura S."/>
        </authorList>
    </citation>
    <scope>NUCLEOTIDE SEQUENCE [LARGE SCALE GENOMIC DNA]</scope>
    <source>
        <strain evidence="1 2">JCM 17899</strain>
    </source>
</reference>
<sequence length="323" mass="34466">MPTPRSPGPSLRIGVVVAMTLAGCSTDGVDLDRQRTERSVTQGFADVLEPTVFDCPAVPDARNAPVGQIASSDGRTWTTPADVRFGDGPRLDDLYNECTGVRPAGPSDVDVAALPITEVDADGDVITGYLFGDNYFELFVNGTLVGVDPVPYTPFNSTIVRFRAKRPISYAVKLVDWEENAGLGTERLGADPWHAGDAGFVASFSDGTVTNDSWRAQTFSIAPLSDPADVVERGNVHDSSAAGPSGCADRCFALHYPVPTGWDAAAFDDSDWPTARLYSEAQVGVSYSAYQNFRGQFVGAGAQFIWTSNLVKDNVVLARTTSP</sequence>
<dbReference type="Proteomes" id="UP000467193">
    <property type="component" value="Chromosome"/>
</dbReference>
<dbReference type="Gene3D" id="2.60.120.260">
    <property type="entry name" value="Galactose-binding domain-like"/>
    <property type="match status" value="1"/>
</dbReference>
<gene>
    <name evidence="1" type="ORF">MSEDJ_26540</name>
</gene>